<dbReference type="EMBL" id="OX597831">
    <property type="protein sequence ID" value="CAI9735874.1"/>
    <property type="molecule type" value="Genomic_DNA"/>
</dbReference>
<evidence type="ECO:0000313" key="2">
    <source>
        <dbReference type="EMBL" id="CAI9735874.1"/>
    </source>
</evidence>
<name>A0AA36FG35_OCTVU</name>
<dbReference type="Proteomes" id="UP001162480">
    <property type="component" value="Chromosome 18"/>
</dbReference>
<proteinExistence type="predicted"/>
<keyword evidence="3" id="KW-1185">Reference proteome</keyword>
<feature type="compositionally biased region" description="Basic and acidic residues" evidence="1">
    <location>
        <begin position="18"/>
        <end position="47"/>
    </location>
</feature>
<feature type="region of interest" description="Disordered" evidence="1">
    <location>
        <begin position="1"/>
        <end position="52"/>
    </location>
</feature>
<dbReference type="AlphaFoldDB" id="A0AA36FG35"/>
<organism evidence="2 3">
    <name type="scientific">Octopus vulgaris</name>
    <name type="common">Common octopus</name>
    <dbReference type="NCBI Taxonomy" id="6645"/>
    <lineage>
        <taxon>Eukaryota</taxon>
        <taxon>Metazoa</taxon>
        <taxon>Spiralia</taxon>
        <taxon>Lophotrochozoa</taxon>
        <taxon>Mollusca</taxon>
        <taxon>Cephalopoda</taxon>
        <taxon>Coleoidea</taxon>
        <taxon>Octopodiformes</taxon>
        <taxon>Octopoda</taxon>
        <taxon>Incirrata</taxon>
        <taxon>Octopodidae</taxon>
        <taxon>Octopus</taxon>
    </lineage>
</organism>
<evidence type="ECO:0000313" key="3">
    <source>
        <dbReference type="Proteomes" id="UP001162480"/>
    </source>
</evidence>
<reference evidence="2" key="1">
    <citation type="submission" date="2023-08" db="EMBL/GenBank/DDBJ databases">
        <authorList>
            <person name="Alioto T."/>
            <person name="Alioto T."/>
            <person name="Gomez Garrido J."/>
        </authorList>
    </citation>
    <scope>NUCLEOTIDE SEQUENCE</scope>
</reference>
<gene>
    <name evidence="2" type="ORF">OCTVUL_1B024431</name>
</gene>
<protein>
    <submittedName>
        <fullName evidence="2">Uncharacterized protein</fullName>
    </submittedName>
</protein>
<evidence type="ECO:0000256" key="1">
    <source>
        <dbReference type="SAM" id="MobiDB-lite"/>
    </source>
</evidence>
<accession>A0AA36FG35</accession>
<sequence>MGEREKKRIGPANTEKGNTGKERQSEGRGRRKGEDGKESQKEKEELGKINGCMGGGGGMGGGGMGGGGMGGGGMGGGGMGGGGMGGSGMGGSGMGGGMGGGGMCGAGAGARGAGGVEVVVLVAVGTQRTTRKICNYQTLLKVHNLRPYLEHRTSRDIVVFLKQKKKKIHRRRYP</sequence>